<gene>
    <name evidence="1" type="ORF">SAMEA3375112_03408</name>
</gene>
<dbReference type="RefSeq" id="WP_021402204.1">
    <property type="nucleotide sequence ID" value="NZ_CP149699.1"/>
</dbReference>
<sequence length="152" mass="16846">MADKAILNCDIDKYPDVVTAKNGSDVLENGAIVALGGLVDSELGNDCYKIEKLSEGCRFGILDSVALQYDERLDERDYELKASEIDRVRLPHKGLCMTLAKKHFDGVVALGDELELKADTYKLTKKTTGSVVARVEELYNFNGQESVYVSFM</sequence>
<organism evidence="1 2">
    <name type="scientific">Clostridioides difficile</name>
    <name type="common">Peptoclostridium difficile</name>
    <dbReference type="NCBI Taxonomy" id="1496"/>
    <lineage>
        <taxon>Bacteria</taxon>
        <taxon>Bacillati</taxon>
        <taxon>Bacillota</taxon>
        <taxon>Clostridia</taxon>
        <taxon>Peptostreptococcales</taxon>
        <taxon>Peptostreptococcaceae</taxon>
        <taxon>Clostridioides</taxon>
    </lineage>
</organism>
<accession>A0A9X8WRV9</accession>
<evidence type="ECO:0000313" key="2">
    <source>
        <dbReference type="Proteomes" id="UP000189137"/>
    </source>
</evidence>
<dbReference type="AlphaFoldDB" id="A0A9X8WRV9"/>
<reference evidence="1 2" key="1">
    <citation type="submission" date="2017-02" db="EMBL/GenBank/DDBJ databases">
        <authorList>
            <consortium name="Pathogen Informatics"/>
        </authorList>
    </citation>
    <scope>NUCLEOTIDE SEQUENCE [LARGE SCALE GENOMIC DNA]</scope>
    <source>
        <strain evidence="1 2">VRECD0157</strain>
    </source>
</reference>
<dbReference type="EMBL" id="FUPS01000014">
    <property type="protein sequence ID" value="SJT00620.1"/>
    <property type="molecule type" value="Genomic_DNA"/>
</dbReference>
<evidence type="ECO:0000313" key="1">
    <source>
        <dbReference type="EMBL" id="SJT00620.1"/>
    </source>
</evidence>
<name>A0A9X8WRV9_CLODI</name>
<comment type="caution">
    <text evidence="1">The sequence shown here is derived from an EMBL/GenBank/DDBJ whole genome shotgun (WGS) entry which is preliminary data.</text>
</comment>
<proteinExistence type="predicted"/>
<dbReference type="Proteomes" id="UP000189137">
    <property type="component" value="Unassembled WGS sequence"/>
</dbReference>
<protein>
    <submittedName>
        <fullName evidence="1">Uncharacterized protein</fullName>
    </submittedName>
</protein>